<comment type="caution">
    <text evidence="1">The sequence shown here is derived from an EMBL/GenBank/DDBJ whole genome shotgun (WGS) entry which is preliminary data.</text>
</comment>
<protein>
    <submittedName>
        <fullName evidence="1">Uncharacterized protein</fullName>
    </submittedName>
</protein>
<accession>A0ABQ8SK75</accession>
<dbReference type="Proteomes" id="UP001148838">
    <property type="component" value="Unassembled WGS sequence"/>
</dbReference>
<dbReference type="EMBL" id="JAJSOF020000025">
    <property type="protein sequence ID" value="KAJ4434559.1"/>
    <property type="molecule type" value="Genomic_DNA"/>
</dbReference>
<gene>
    <name evidence="1" type="ORF">ANN_23121</name>
</gene>
<proteinExistence type="predicted"/>
<name>A0ABQ8SK75_PERAM</name>
<sequence length="151" mass="16890">MAGLCEGGNEPPDSLKASFQAATWRNMNNKLNNNAGKEKKSDPNTLNVKLVHRFGVMVSTSDHETSGPKFKSWLGQITWSGFSLNQLKQNCWFLSAITESRFSDAKYFRKMKIWETISLGMALLTPALEPAKPVYGTYNRAPLETVYQAPV</sequence>
<evidence type="ECO:0000313" key="1">
    <source>
        <dbReference type="EMBL" id="KAJ4434559.1"/>
    </source>
</evidence>
<organism evidence="1 2">
    <name type="scientific">Periplaneta americana</name>
    <name type="common">American cockroach</name>
    <name type="synonym">Blatta americana</name>
    <dbReference type="NCBI Taxonomy" id="6978"/>
    <lineage>
        <taxon>Eukaryota</taxon>
        <taxon>Metazoa</taxon>
        <taxon>Ecdysozoa</taxon>
        <taxon>Arthropoda</taxon>
        <taxon>Hexapoda</taxon>
        <taxon>Insecta</taxon>
        <taxon>Pterygota</taxon>
        <taxon>Neoptera</taxon>
        <taxon>Polyneoptera</taxon>
        <taxon>Dictyoptera</taxon>
        <taxon>Blattodea</taxon>
        <taxon>Blattoidea</taxon>
        <taxon>Blattidae</taxon>
        <taxon>Blattinae</taxon>
        <taxon>Periplaneta</taxon>
    </lineage>
</organism>
<keyword evidence="2" id="KW-1185">Reference proteome</keyword>
<evidence type="ECO:0000313" key="2">
    <source>
        <dbReference type="Proteomes" id="UP001148838"/>
    </source>
</evidence>
<reference evidence="1 2" key="1">
    <citation type="journal article" date="2022" name="Allergy">
        <title>Genome assembly and annotation of Periplaneta americana reveal a comprehensive cockroach allergen profile.</title>
        <authorList>
            <person name="Wang L."/>
            <person name="Xiong Q."/>
            <person name="Saelim N."/>
            <person name="Wang L."/>
            <person name="Nong W."/>
            <person name="Wan A.T."/>
            <person name="Shi M."/>
            <person name="Liu X."/>
            <person name="Cao Q."/>
            <person name="Hui J.H.L."/>
            <person name="Sookrung N."/>
            <person name="Leung T.F."/>
            <person name="Tungtrongchitr A."/>
            <person name="Tsui S.K.W."/>
        </authorList>
    </citation>
    <scope>NUCLEOTIDE SEQUENCE [LARGE SCALE GENOMIC DNA]</scope>
    <source>
        <strain evidence="1">PWHHKU_190912</strain>
    </source>
</reference>